<keyword evidence="1" id="KW-0732">Signal</keyword>
<protein>
    <submittedName>
        <fullName evidence="2">Uncharacterized protein</fullName>
    </submittedName>
</protein>
<gene>
    <name evidence="2" type="ORF">FXN65_24680</name>
</gene>
<organism evidence="2 3">
    <name type="scientific">Metapseudomonas lalkuanensis</name>
    <dbReference type="NCBI Taxonomy" id="2604832"/>
    <lineage>
        <taxon>Bacteria</taxon>
        <taxon>Pseudomonadati</taxon>
        <taxon>Pseudomonadota</taxon>
        <taxon>Gammaproteobacteria</taxon>
        <taxon>Pseudomonadales</taxon>
        <taxon>Pseudomonadaceae</taxon>
        <taxon>Metapseudomonas</taxon>
    </lineage>
</organism>
<proteinExistence type="predicted"/>
<dbReference type="EMBL" id="CP043311">
    <property type="protein sequence ID" value="QEY65098.1"/>
    <property type="molecule type" value="Genomic_DNA"/>
</dbReference>
<name>A0A5J6QQS0_9GAMM</name>
<feature type="chain" id="PRO_5023893713" evidence="1">
    <location>
        <begin position="24"/>
        <end position="127"/>
    </location>
</feature>
<reference evidence="2 3" key="1">
    <citation type="submission" date="2019-08" db="EMBL/GenBank/DDBJ databases">
        <title>Whole-genome Sequencing of e-waste polymer degrading bacterium Pseudomonas sp. strain PE08.</title>
        <authorList>
            <person name="Kirdat K."/>
            <person name="Debbarma P."/>
            <person name="Narawade N."/>
            <person name="Suyal D."/>
            <person name="Thorat V."/>
            <person name="Shouche Y."/>
            <person name="Goel R."/>
            <person name="Yadav A."/>
        </authorList>
    </citation>
    <scope>NUCLEOTIDE SEQUENCE [LARGE SCALE GENOMIC DNA]</scope>
    <source>
        <strain evidence="2 3">PE08</strain>
    </source>
</reference>
<evidence type="ECO:0000313" key="3">
    <source>
        <dbReference type="Proteomes" id="UP000327179"/>
    </source>
</evidence>
<keyword evidence="3" id="KW-1185">Reference proteome</keyword>
<evidence type="ECO:0000313" key="2">
    <source>
        <dbReference type="EMBL" id="QEY65098.1"/>
    </source>
</evidence>
<dbReference type="KEGG" id="plal:FXN65_24680"/>
<evidence type="ECO:0000256" key="1">
    <source>
        <dbReference type="SAM" id="SignalP"/>
    </source>
</evidence>
<accession>A0A5J6QQS0</accession>
<sequence>MTALKLKAIAVVLCISAASYSFADSCAEVFFVSFGIELYMPKAEDTIEVTAFEHLYVKSEYLERIAVGRSNDSAQKKYQPNNTRALVRGNGQEYFIDRDGVMRHANKFYQIDSQEFEGMLAKECKEN</sequence>
<dbReference type="AlphaFoldDB" id="A0A5J6QQS0"/>
<dbReference type="RefSeq" id="WP_151137353.1">
    <property type="nucleotide sequence ID" value="NZ_CP043311.1"/>
</dbReference>
<feature type="signal peptide" evidence="1">
    <location>
        <begin position="1"/>
        <end position="23"/>
    </location>
</feature>
<dbReference type="Proteomes" id="UP000327179">
    <property type="component" value="Chromosome"/>
</dbReference>